<dbReference type="Pfam" id="PF14103">
    <property type="entry name" value="DUF4276"/>
    <property type="match status" value="1"/>
</dbReference>
<proteinExistence type="predicted"/>
<dbReference type="Proteomes" id="UP001589535">
    <property type="component" value="Unassembled WGS sequence"/>
</dbReference>
<sequence length="203" mass="23036">MTVLAPCRLEVLVEEPSAEEALKALLPKIVPGVDFRIVPFNGKTDLLRKLPVRLRDYTYYWAETGLRIVVLLDRDNDDCAELKSRLVEIAREAGLPGEATLFRIVIEELEAWFLGDIPALNAAYPRLPLSLDSQTKFRDPEKVPGGAWEGLEHALQKHGYHKKGLQKVRAAREIAPHMDLENNRSKSFQVFRDGLRRLVKEGN</sequence>
<name>A0ABV5TYY9_9PSEU</name>
<dbReference type="InterPro" id="IPR025455">
    <property type="entry name" value="DUF4276"/>
</dbReference>
<organism evidence="1 2">
    <name type="scientific">Amycolatopsis plumensis</name>
    <dbReference type="NCBI Taxonomy" id="236508"/>
    <lineage>
        <taxon>Bacteria</taxon>
        <taxon>Bacillati</taxon>
        <taxon>Actinomycetota</taxon>
        <taxon>Actinomycetes</taxon>
        <taxon>Pseudonocardiales</taxon>
        <taxon>Pseudonocardiaceae</taxon>
        <taxon>Amycolatopsis</taxon>
    </lineage>
</organism>
<reference evidence="1 2" key="1">
    <citation type="submission" date="2024-09" db="EMBL/GenBank/DDBJ databases">
        <authorList>
            <person name="Sun Q."/>
            <person name="Mori K."/>
        </authorList>
    </citation>
    <scope>NUCLEOTIDE SEQUENCE [LARGE SCALE GENOMIC DNA]</scope>
    <source>
        <strain evidence="1 2">JCM 13852</strain>
    </source>
</reference>
<dbReference type="RefSeq" id="WP_378190850.1">
    <property type="nucleotide sequence ID" value="NZ_JBHMBK010000004.1"/>
</dbReference>
<dbReference type="EMBL" id="JBHMBK010000004">
    <property type="protein sequence ID" value="MFB9684227.1"/>
    <property type="molecule type" value="Genomic_DNA"/>
</dbReference>
<comment type="caution">
    <text evidence="1">The sequence shown here is derived from an EMBL/GenBank/DDBJ whole genome shotgun (WGS) entry which is preliminary data.</text>
</comment>
<keyword evidence="2" id="KW-1185">Reference proteome</keyword>
<accession>A0ABV5TYY9</accession>
<evidence type="ECO:0000313" key="2">
    <source>
        <dbReference type="Proteomes" id="UP001589535"/>
    </source>
</evidence>
<gene>
    <name evidence="1" type="ORF">ACFFTO_08520</name>
</gene>
<evidence type="ECO:0000313" key="1">
    <source>
        <dbReference type="EMBL" id="MFB9684227.1"/>
    </source>
</evidence>
<protein>
    <submittedName>
        <fullName evidence="1">DUF4276 family protein</fullName>
    </submittedName>
</protein>